<reference evidence="1 2" key="1">
    <citation type="submission" date="2020-09" db="EMBL/GenBank/DDBJ databases">
        <title>De no assembly of potato wild relative species, Solanum commersonii.</title>
        <authorList>
            <person name="Cho K."/>
        </authorList>
    </citation>
    <scope>NUCLEOTIDE SEQUENCE [LARGE SCALE GENOMIC DNA]</scope>
    <source>
        <strain evidence="1">LZ3.2</strain>
        <tissue evidence="1">Leaf</tissue>
    </source>
</reference>
<evidence type="ECO:0000313" key="1">
    <source>
        <dbReference type="EMBL" id="KAG5630432.1"/>
    </source>
</evidence>
<dbReference type="EMBL" id="JACXVP010000001">
    <property type="protein sequence ID" value="KAG5630432.1"/>
    <property type="molecule type" value="Genomic_DNA"/>
</dbReference>
<evidence type="ECO:0000313" key="2">
    <source>
        <dbReference type="Proteomes" id="UP000824120"/>
    </source>
</evidence>
<protein>
    <submittedName>
        <fullName evidence="1">Uncharacterized protein</fullName>
    </submittedName>
</protein>
<comment type="caution">
    <text evidence="1">The sequence shown here is derived from an EMBL/GenBank/DDBJ whole genome shotgun (WGS) entry which is preliminary data.</text>
</comment>
<gene>
    <name evidence="1" type="ORF">H5410_002149</name>
</gene>
<dbReference type="AlphaFoldDB" id="A0A9J6B163"/>
<keyword evidence="2" id="KW-1185">Reference proteome</keyword>
<sequence>MNHVRTTHPLFFEQNNILYLHVYALNTFLMKIYHQLNLRLHNMRRSYSCGIHESCTNYLFIIVRVKYHPTFGRMHPIVFDRKSTINSSYNSTTCEFTKCYFTFPVYASGIFYTGKFRINSTCELAKCHPTFSCICIQYFFIGKSTIKSNLTPQCASSQRYDGMVIWSISSSNHNH</sequence>
<organism evidence="1 2">
    <name type="scientific">Solanum commersonii</name>
    <name type="common">Commerson's wild potato</name>
    <name type="synonym">Commerson's nightshade</name>
    <dbReference type="NCBI Taxonomy" id="4109"/>
    <lineage>
        <taxon>Eukaryota</taxon>
        <taxon>Viridiplantae</taxon>
        <taxon>Streptophyta</taxon>
        <taxon>Embryophyta</taxon>
        <taxon>Tracheophyta</taxon>
        <taxon>Spermatophyta</taxon>
        <taxon>Magnoliopsida</taxon>
        <taxon>eudicotyledons</taxon>
        <taxon>Gunneridae</taxon>
        <taxon>Pentapetalae</taxon>
        <taxon>asterids</taxon>
        <taxon>lamiids</taxon>
        <taxon>Solanales</taxon>
        <taxon>Solanaceae</taxon>
        <taxon>Solanoideae</taxon>
        <taxon>Solaneae</taxon>
        <taxon>Solanum</taxon>
    </lineage>
</organism>
<name>A0A9J6B163_SOLCO</name>
<accession>A0A9J6B163</accession>
<proteinExistence type="predicted"/>
<dbReference type="Proteomes" id="UP000824120">
    <property type="component" value="Chromosome 1"/>
</dbReference>